<dbReference type="InterPro" id="IPR001487">
    <property type="entry name" value="Bromodomain"/>
</dbReference>
<dbReference type="Pfam" id="PF23450">
    <property type="entry name" value="KIAA2026_hel"/>
    <property type="match status" value="1"/>
</dbReference>
<dbReference type="InterPro" id="IPR040214">
    <property type="entry name" value="BRD10"/>
</dbReference>
<dbReference type="Pfam" id="PF00439">
    <property type="entry name" value="Bromodomain"/>
    <property type="match status" value="1"/>
</dbReference>
<evidence type="ECO:0000259" key="4">
    <source>
        <dbReference type="PROSITE" id="PS50014"/>
    </source>
</evidence>
<dbReference type="AlphaFoldDB" id="A0AAV2PNR1"/>
<evidence type="ECO:0000256" key="3">
    <source>
        <dbReference type="SAM" id="MobiDB-lite"/>
    </source>
</evidence>
<dbReference type="PANTHER" id="PTHR31095">
    <property type="entry name" value="RIKEN CDNA 9930021J03 GENE"/>
    <property type="match status" value="1"/>
</dbReference>
<dbReference type="Gene3D" id="1.20.920.10">
    <property type="entry name" value="Bromodomain-like"/>
    <property type="match status" value="1"/>
</dbReference>
<feature type="non-terminal residue" evidence="5">
    <location>
        <position position="438"/>
    </location>
</feature>
<dbReference type="PANTHER" id="PTHR31095:SF3">
    <property type="entry name" value="RIKEN CDNA 9930021J03 GENE"/>
    <property type="match status" value="1"/>
</dbReference>
<name>A0AAV2PNR1_MEGNR</name>
<evidence type="ECO:0000256" key="2">
    <source>
        <dbReference type="PROSITE-ProRule" id="PRU00035"/>
    </source>
</evidence>
<feature type="non-terminal residue" evidence="5">
    <location>
        <position position="1"/>
    </location>
</feature>
<evidence type="ECO:0000313" key="6">
    <source>
        <dbReference type="Proteomes" id="UP001497623"/>
    </source>
</evidence>
<dbReference type="EMBL" id="CAXKWB010000898">
    <property type="protein sequence ID" value="CAL4062753.1"/>
    <property type="molecule type" value="Genomic_DNA"/>
</dbReference>
<evidence type="ECO:0000256" key="1">
    <source>
        <dbReference type="ARBA" id="ARBA00023117"/>
    </source>
</evidence>
<sequence length="438" mass="51992">YRIVAELMSDQHRTSNDPYMDEIDPNPVRNKEYFEVVDEAMWLKLVKEKCLGEKYNNITELIRDLRLMLENAYKFYGPAHSICKKGLRLEFIMEQKITNLPKNIVEHAQLIKSTINSILELTEGRGAKMPKLDLAGDNYFSHVMYRVRAFRLNREKELKLKRLNAMRDARRAKDREAYTWEDKLLIEPNLTHMKAMWEIPQIGHFIYLTLKTLNIYEVPQYELERALLMPAASKTLSMLLTSLLSSPQQRQKLGEKPPMPYRIWARKLAHKTLLWFRCYSRENRNPAKVFDLMGIEPQFWRICGPTNPFENLLFHEMTFHQRVWLIKSLCDFLLHNHKTVQEVMGEQAEADQRECILGEDRLGNQYLHFPQFCGQILASFFTQESSPESESSHEEEEQRDEDYIAEEKKSSRRSTPSRRGKKKKRKRRRIIESDEDEE</sequence>
<accession>A0AAV2PNR1</accession>
<feature type="compositionally biased region" description="Basic residues" evidence="3">
    <location>
        <begin position="410"/>
        <end position="429"/>
    </location>
</feature>
<protein>
    <recommendedName>
        <fullName evidence="4">Bromo domain-containing protein</fullName>
    </recommendedName>
</protein>
<dbReference type="CDD" id="cd04369">
    <property type="entry name" value="Bromodomain"/>
    <property type="match status" value="1"/>
</dbReference>
<feature type="region of interest" description="Disordered" evidence="3">
    <location>
        <begin position="384"/>
        <end position="438"/>
    </location>
</feature>
<reference evidence="5 6" key="1">
    <citation type="submission" date="2024-05" db="EMBL/GenBank/DDBJ databases">
        <authorList>
            <person name="Wallberg A."/>
        </authorList>
    </citation>
    <scope>NUCLEOTIDE SEQUENCE [LARGE SCALE GENOMIC DNA]</scope>
</reference>
<feature type="domain" description="Bromo" evidence="4">
    <location>
        <begin position="11"/>
        <end position="83"/>
    </location>
</feature>
<keyword evidence="1 2" id="KW-0103">Bromodomain</keyword>
<keyword evidence="6" id="KW-1185">Reference proteome</keyword>
<comment type="caution">
    <text evidence="5">The sequence shown here is derived from an EMBL/GenBank/DDBJ whole genome shotgun (WGS) entry which is preliminary data.</text>
</comment>
<dbReference type="Proteomes" id="UP001497623">
    <property type="component" value="Unassembled WGS sequence"/>
</dbReference>
<dbReference type="SUPFAM" id="SSF47370">
    <property type="entry name" value="Bromodomain"/>
    <property type="match status" value="1"/>
</dbReference>
<dbReference type="InterPro" id="IPR036427">
    <property type="entry name" value="Bromodomain-like_sf"/>
</dbReference>
<dbReference type="PROSITE" id="PS50014">
    <property type="entry name" value="BROMODOMAIN_2"/>
    <property type="match status" value="1"/>
</dbReference>
<organism evidence="5 6">
    <name type="scientific">Meganyctiphanes norvegica</name>
    <name type="common">Northern krill</name>
    <name type="synonym">Thysanopoda norvegica</name>
    <dbReference type="NCBI Taxonomy" id="48144"/>
    <lineage>
        <taxon>Eukaryota</taxon>
        <taxon>Metazoa</taxon>
        <taxon>Ecdysozoa</taxon>
        <taxon>Arthropoda</taxon>
        <taxon>Crustacea</taxon>
        <taxon>Multicrustacea</taxon>
        <taxon>Malacostraca</taxon>
        <taxon>Eumalacostraca</taxon>
        <taxon>Eucarida</taxon>
        <taxon>Euphausiacea</taxon>
        <taxon>Euphausiidae</taxon>
        <taxon>Meganyctiphanes</taxon>
    </lineage>
</organism>
<gene>
    <name evidence="5" type="ORF">MNOR_LOCUS2810</name>
</gene>
<proteinExistence type="predicted"/>
<dbReference type="SMART" id="SM00297">
    <property type="entry name" value="BROMO"/>
    <property type="match status" value="1"/>
</dbReference>
<evidence type="ECO:0000313" key="5">
    <source>
        <dbReference type="EMBL" id="CAL4062753.1"/>
    </source>
</evidence>
<dbReference type="InterPro" id="IPR056522">
    <property type="entry name" value="KIAA2026_hel"/>
</dbReference>